<organism evidence="2 3">
    <name type="scientific">Dendrobium nobile</name>
    <name type="common">Orchid</name>
    <dbReference type="NCBI Taxonomy" id="94219"/>
    <lineage>
        <taxon>Eukaryota</taxon>
        <taxon>Viridiplantae</taxon>
        <taxon>Streptophyta</taxon>
        <taxon>Embryophyta</taxon>
        <taxon>Tracheophyta</taxon>
        <taxon>Spermatophyta</taxon>
        <taxon>Magnoliopsida</taxon>
        <taxon>Liliopsida</taxon>
        <taxon>Asparagales</taxon>
        <taxon>Orchidaceae</taxon>
        <taxon>Epidendroideae</taxon>
        <taxon>Malaxideae</taxon>
        <taxon>Dendrobiinae</taxon>
        <taxon>Dendrobium</taxon>
    </lineage>
</organism>
<dbReference type="EMBL" id="JAGYWB010000017">
    <property type="protein sequence ID" value="KAI0494080.1"/>
    <property type="molecule type" value="Genomic_DNA"/>
</dbReference>
<evidence type="ECO:0000313" key="2">
    <source>
        <dbReference type="EMBL" id="KAI0494080.1"/>
    </source>
</evidence>
<comment type="caution">
    <text evidence="2">The sequence shown here is derived from an EMBL/GenBank/DDBJ whole genome shotgun (WGS) entry which is preliminary data.</text>
</comment>
<reference evidence="2" key="1">
    <citation type="journal article" date="2022" name="Front. Genet.">
        <title>Chromosome-Scale Assembly of the Dendrobium nobile Genome Provides Insights Into the Molecular Mechanism of the Biosynthesis of the Medicinal Active Ingredient of Dendrobium.</title>
        <authorList>
            <person name="Xu Q."/>
            <person name="Niu S.-C."/>
            <person name="Li K.-L."/>
            <person name="Zheng P.-J."/>
            <person name="Zhang X.-J."/>
            <person name="Jia Y."/>
            <person name="Liu Y."/>
            <person name="Niu Y.-X."/>
            <person name="Yu L.-H."/>
            <person name="Chen D.-F."/>
            <person name="Zhang G.-Q."/>
        </authorList>
    </citation>
    <scope>NUCLEOTIDE SEQUENCE</scope>
    <source>
        <tissue evidence="2">Leaf</tissue>
    </source>
</reference>
<proteinExistence type="predicted"/>
<evidence type="ECO:0000256" key="1">
    <source>
        <dbReference type="SAM" id="MobiDB-lite"/>
    </source>
</evidence>
<dbReference type="Proteomes" id="UP000829196">
    <property type="component" value="Unassembled WGS sequence"/>
</dbReference>
<dbReference type="AlphaFoldDB" id="A0A8T3AD45"/>
<keyword evidence="3" id="KW-1185">Reference proteome</keyword>
<gene>
    <name evidence="2" type="ORF">KFK09_024211</name>
</gene>
<feature type="compositionally biased region" description="Basic and acidic residues" evidence="1">
    <location>
        <begin position="49"/>
        <end position="63"/>
    </location>
</feature>
<evidence type="ECO:0000313" key="3">
    <source>
        <dbReference type="Proteomes" id="UP000829196"/>
    </source>
</evidence>
<accession>A0A8T3AD45</accession>
<feature type="compositionally biased region" description="Basic and acidic residues" evidence="1">
    <location>
        <begin position="1"/>
        <end position="30"/>
    </location>
</feature>
<sequence>MEDVYHENPNEFPRSEQDLAGRRKTEKEPSGDVANFPEQYPSETFTIRASEKGEVVDSDERRRSHARLHEGDCGVRVHMFGVCKCELRGGKGRLCHCECAAARGCMRDYKQGQDHTNT</sequence>
<name>A0A8T3AD45_DENNO</name>
<protein>
    <submittedName>
        <fullName evidence="2">Uncharacterized protein</fullName>
    </submittedName>
</protein>
<feature type="region of interest" description="Disordered" evidence="1">
    <location>
        <begin position="1"/>
        <end position="63"/>
    </location>
</feature>